<evidence type="ECO:0000256" key="9">
    <source>
        <dbReference type="ARBA" id="ARBA00023136"/>
    </source>
</evidence>
<dbReference type="Pfam" id="PF18474">
    <property type="entry name" value="DUF5614"/>
    <property type="match status" value="1"/>
</dbReference>
<evidence type="ECO:0000259" key="15">
    <source>
        <dbReference type="Pfam" id="PF20653"/>
    </source>
</evidence>
<feature type="domain" description="DUF1308" evidence="13">
    <location>
        <begin position="894"/>
        <end position="1063"/>
    </location>
</feature>
<dbReference type="PANTHER" id="PTHR21506">
    <property type="entry name" value="COMPONENT OF OLIGOMERIC GOLGI COMPLEX 6"/>
    <property type="match status" value="1"/>
</dbReference>
<sequence>MADVTSIGGSSRENPLSRKLTKILDTRLETDKDLLDSLNELSNFFTENNLRTRRNLRGDIEKRSLDINKEFLESFRDIKDSLELLYSETKMMNQTCVQMRDRLITSKTSVQDLISATNELKVERERIDVHKALSDGFCRTFFLTAEEKKLLSNARDSGGISSEFFDALDRAKDVHRNSQVLLQTGQQKAALEIRENMALFQESGLEKLYRWAQQQCRMRVGLNSPTEMSPLLVKGMAYLQDRPALFRYIIEEYCTYQRNEMVRGFIDAMTREDEGRKPIEMQAHDPPRYVGDMLAWVHQTVPSEIEALDQLLSKCKEGVGGASETLKELKLKSMGQITEGLCRPLRTRVEQVVLSEPGAVQLSMLDSTVTFYVGTLRQVLPEKGALMAALSDLALLTHKTFLSALSTQAVTLAEKLKTGVVDETENIVGYLAPLPIVHTVAALLKDVLQAQSMLEIEQREVPLILNAVLDPFLTVLQESVVGMTTAESAAYMINCLYLLHSTLSLYNFTNEKVGKLKSMMDANVDALTNEQASFLVQRLGLGQIYVVLQQRASGVSHGNVPLSQLPGMDPLAIQTFNTCKIILHRSNLFLFCLQAKFNAYLAHVDSLTLTQVSAVLSATARNAIRQKCSQVLLLIYKQLHKEVNDPANGYDPTKMLTSSPEQIETLIQRMEFDCALLDARLESCNFLLNKIAGQQWTSVGGIVKLRGVLSAERKYLEKVKRDPNAICNPVQALTSSNLDHFGGLVDSVEALLAVGRRCQSVMKKFRREEPNSCLDVDVVADEGSTWIKVVARNPMGTFSVFRDASETGYRTIVGVGELWLEMASRNPLRFRPPQVVFHFIKGVNKKVADALDSIGVRVSGIIFPSTGDFDVDPAKLRHVDNLPPEPEKVEFNRLNLDVTTLIAYVSALSNNEIGCDAQGRRIRFENPTLKQQLQWEMESRVKNRLDEIFEGKQLLCCKTAYMDFKSIVTTVGGPNEKRWAEELETKLIVVPDIVESNLSSKVRTFSSGKIRSRSLVIFGTGDEMKIPTVTGNVAFLRSVHDLHLNLVTITHQTRALSEMKEIQVDEKAGSFGNV</sequence>
<evidence type="ECO:0000256" key="5">
    <source>
        <dbReference type="ARBA" id="ARBA00020973"/>
    </source>
</evidence>
<evidence type="ECO:0000256" key="2">
    <source>
        <dbReference type="ARBA" id="ARBA00004395"/>
    </source>
</evidence>
<dbReference type="GO" id="GO:0015031">
    <property type="term" value="P:protein transport"/>
    <property type="evidence" value="ECO:0007669"/>
    <property type="project" value="UniProtKB-KW"/>
</dbReference>
<dbReference type="PANTHER" id="PTHR21506:SF0">
    <property type="entry name" value="CONSERVED OLIGOMERIC GOLGI COMPLEX SUBUNIT 6"/>
    <property type="match status" value="1"/>
</dbReference>
<keyword evidence="7 11" id="KW-0653">Protein transport</keyword>
<dbReference type="Pfam" id="PF07000">
    <property type="entry name" value="DUF1308"/>
    <property type="match status" value="1"/>
</dbReference>
<dbReference type="OrthoDB" id="272987at2759"/>
<evidence type="ECO:0000256" key="8">
    <source>
        <dbReference type="ARBA" id="ARBA00023034"/>
    </source>
</evidence>
<evidence type="ECO:0000256" key="7">
    <source>
        <dbReference type="ARBA" id="ARBA00022927"/>
    </source>
</evidence>
<proteinExistence type="inferred from homology"/>
<dbReference type="GO" id="GO:0006891">
    <property type="term" value="P:intra-Golgi vesicle-mediated transport"/>
    <property type="evidence" value="ECO:0007669"/>
    <property type="project" value="UniProtKB-UniRule"/>
</dbReference>
<evidence type="ECO:0000256" key="4">
    <source>
        <dbReference type="ARBA" id="ARBA00011166"/>
    </source>
</evidence>
<evidence type="ECO:0000256" key="10">
    <source>
        <dbReference type="ARBA" id="ARBA00031348"/>
    </source>
</evidence>
<feature type="domain" description="Conserved oligomeric complex COG6 N-terminal" evidence="12">
    <location>
        <begin position="41"/>
        <end position="153"/>
    </location>
</feature>
<evidence type="ECO:0000256" key="1">
    <source>
        <dbReference type="ARBA" id="ARBA00003627"/>
    </source>
</evidence>
<keyword evidence="8 11" id="KW-0333">Golgi apparatus</keyword>
<evidence type="ECO:0000259" key="12">
    <source>
        <dbReference type="Pfam" id="PF06419"/>
    </source>
</evidence>
<name>A0A7R9G8B2_9CRUS</name>
<keyword evidence="6 11" id="KW-0813">Transport</keyword>
<accession>A0A7R9G8B2</accession>
<dbReference type="GO" id="GO:0017119">
    <property type="term" value="C:Golgi transport complex"/>
    <property type="evidence" value="ECO:0007669"/>
    <property type="project" value="UniProtKB-UniRule"/>
</dbReference>
<dbReference type="InterPro" id="IPR010490">
    <property type="entry name" value="COG6"/>
</dbReference>
<comment type="subcellular location">
    <subcellularLocation>
        <location evidence="2 11">Golgi apparatus membrane</location>
        <topology evidence="2 11">Peripheral membrane protein</topology>
    </subcellularLocation>
</comment>
<dbReference type="Pfam" id="PF06419">
    <property type="entry name" value="COG6_N"/>
    <property type="match status" value="1"/>
</dbReference>
<feature type="domain" description="DUF5614" evidence="14">
    <location>
        <begin position="688"/>
        <end position="862"/>
    </location>
</feature>
<comment type="subunit">
    <text evidence="4">Component of the conserved oligomeric Golgi complex which is composed of eight different subunits and is required for normal Golgi morphology and localization.</text>
</comment>
<keyword evidence="9 11" id="KW-0472">Membrane</keyword>
<feature type="domain" description="Conserved Oligomeric Golgi complex subunit 6 C-terminal" evidence="15">
    <location>
        <begin position="187"/>
        <end position="667"/>
    </location>
</feature>
<gene>
    <name evidence="16" type="ORF">NMOB1V02_LOCUS736</name>
</gene>
<evidence type="ECO:0000259" key="14">
    <source>
        <dbReference type="Pfam" id="PF18474"/>
    </source>
</evidence>
<protein>
    <recommendedName>
        <fullName evidence="5 11">Conserved oligomeric Golgi complex subunit 6</fullName>
        <shortName evidence="11">COG complex subunit 6</shortName>
    </recommendedName>
    <alternativeName>
        <fullName evidence="10 11">Component of oligomeric Golgi complex 6</fullName>
    </alternativeName>
</protein>
<dbReference type="InterPro" id="IPR048369">
    <property type="entry name" value="COG6_C"/>
</dbReference>
<evidence type="ECO:0000313" key="17">
    <source>
        <dbReference type="Proteomes" id="UP000678499"/>
    </source>
</evidence>
<dbReference type="InterPro" id="IPR010733">
    <property type="entry name" value="DUF1308"/>
</dbReference>
<comment type="similarity">
    <text evidence="3 11">Belongs to the COG6 family.</text>
</comment>
<dbReference type="EMBL" id="CAJPEX010000067">
    <property type="protein sequence ID" value="CAG0912970.1"/>
    <property type="molecule type" value="Genomic_DNA"/>
</dbReference>
<comment type="function">
    <text evidence="1 11">Required for normal Golgi function.</text>
</comment>
<evidence type="ECO:0000256" key="3">
    <source>
        <dbReference type="ARBA" id="ARBA00011023"/>
    </source>
</evidence>
<dbReference type="InterPro" id="IPR048368">
    <property type="entry name" value="COG6_N"/>
</dbReference>
<dbReference type="AlphaFoldDB" id="A0A7R9G8B2"/>
<dbReference type="InterPro" id="IPR041076">
    <property type="entry name" value="DUF5614"/>
</dbReference>
<dbReference type="Pfam" id="PF20653">
    <property type="entry name" value="COG6_C"/>
    <property type="match status" value="1"/>
</dbReference>
<evidence type="ECO:0000313" key="16">
    <source>
        <dbReference type="EMBL" id="CAD7272818.1"/>
    </source>
</evidence>
<reference evidence="16" key="1">
    <citation type="submission" date="2020-11" db="EMBL/GenBank/DDBJ databases">
        <authorList>
            <person name="Tran Van P."/>
        </authorList>
    </citation>
    <scope>NUCLEOTIDE SEQUENCE</scope>
</reference>
<dbReference type="SMART" id="SM01087">
    <property type="entry name" value="COG6"/>
    <property type="match status" value="1"/>
</dbReference>
<evidence type="ECO:0000256" key="11">
    <source>
        <dbReference type="RuleBase" id="RU365075"/>
    </source>
</evidence>
<keyword evidence="17" id="KW-1185">Reference proteome</keyword>
<dbReference type="GO" id="GO:0000139">
    <property type="term" value="C:Golgi membrane"/>
    <property type="evidence" value="ECO:0007669"/>
    <property type="project" value="UniProtKB-SubCell"/>
</dbReference>
<evidence type="ECO:0000259" key="13">
    <source>
        <dbReference type="Pfam" id="PF07000"/>
    </source>
</evidence>
<dbReference type="EMBL" id="OA882104">
    <property type="protein sequence ID" value="CAD7272818.1"/>
    <property type="molecule type" value="Genomic_DNA"/>
</dbReference>
<dbReference type="Proteomes" id="UP000678499">
    <property type="component" value="Unassembled WGS sequence"/>
</dbReference>
<evidence type="ECO:0000256" key="6">
    <source>
        <dbReference type="ARBA" id="ARBA00022448"/>
    </source>
</evidence>
<organism evidence="16">
    <name type="scientific">Notodromas monacha</name>
    <dbReference type="NCBI Taxonomy" id="399045"/>
    <lineage>
        <taxon>Eukaryota</taxon>
        <taxon>Metazoa</taxon>
        <taxon>Ecdysozoa</taxon>
        <taxon>Arthropoda</taxon>
        <taxon>Crustacea</taxon>
        <taxon>Oligostraca</taxon>
        <taxon>Ostracoda</taxon>
        <taxon>Podocopa</taxon>
        <taxon>Podocopida</taxon>
        <taxon>Cypridocopina</taxon>
        <taxon>Cypridoidea</taxon>
        <taxon>Cyprididae</taxon>
        <taxon>Notodromas</taxon>
    </lineage>
</organism>